<reference evidence="5 6" key="1">
    <citation type="submission" date="2021-06" db="EMBL/GenBank/DDBJ databases">
        <title>Bacillus sp. RD4P76, an endophyte from a halophyte.</title>
        <authorList>
            <person name="Sun J.-Q."/>
        </authorList>
    </citation>
    <scope>NUCLEOTIDE SEQUENCE [LARGE SCALE GENOMIC DNA]</scope>
    <source>
        <strain evidence="5 6">CGMCC 1.15917</strain>
    </source>
</reference>
<dbReference type="PANTHER" id="PTHR43024:SF1">
    <property type="entry name" value="UDP-N-ACETYLMURAMOYL-TRIPEPTIDE--D-ALANYL-D-ALANINE LIGASE"/>
    <property type="match status" value="1"/>
</dbReference>
<dbReference type="Proteomes" id="UP000784880">
    <property type="component" value="Unassembled WGS sequence"/>
</dbReference>
<keyword evidence="6" id="KW-1185">Reference proteome</keyword>
<dbReference type="Pfam" id="PF08245">
    <property type="entry name" value="Mur_ligase_M"/>
    <property type="match status" value="1"/>
</dbReference>
<comment type="caution">
    <text evidence="5">The sequence shown here is derived from an EMBL/GenBank/DDBJ whole genome shotgun (WGS) entry which is preliminary data.</text>
</comment>
<evidence type="ECO:0000313" key="6">
    <source>
        <dbReference type="Proteomes" id="UP000784880"/>
    </source>
</evidence>
<dbReference type="InterPro" id="IPR051046">
    <property type="entry name" value="MurCDEF_CellWall_CoF430Synth"/>
</dbReference>
<accession>A0ABS6JGS0</accession>
<proteinExistence type="predicted"/>
<keyword evidence="2" id="KW-0547">Nucleotide-binding</keyword>
<evidence type="ECO:0000256" key="1">
    <source>
        <dbReference type="ARBA" id="ARBA00022598"/>
    </source>
</evidence>
<dbReference type="InterPro" id="IPR013221">
    <property type="entry name" value="Mur_ligase_cen"/>
</dbReference>
<dbReference type="RefSeq" id="WP_217066600.1">
    <property type="nucleotide sequence ID" value="NZ_JAHQCS010000100.1"/>
</dbReference>
<feature type="domain" description="Mur ligase central" evidence="4">
    <location>
        <begin position="116"/>
        <end position="285"/>
    </location>
</feature>
<sequence length="305" mass="34627">MINELIREIIDPREGTIRGVFSDDLPMTNLSFDSMTIKEGEVFVLVSKDTADESVNMLRAIERGASAVLMEKDLKHSVKFPDHFPVIEVNNVTSIIEKMAKKYLLEVDPTIITVLGCDGKLVTKNLLYDMLKNDFQVLKTKENGNFYDTAKSIFQMDRSTDILLCDIPIIEKNTDLEEYRIIEPNFAIVTDLGSDEELREAVVRLESKMKPSAVFVIDGDDPLMKMEWKCDVVTCGRKEGALFQIHEQTQKGNFTEFSLQGIRMPFSIPSTSEYNVKYATYAIAITVHLGMLPDNVVNVLKNYKF</sequence>
<dbReference type="PANTHER" id="PTHR43024">
    <property type="entry name" value="UDP-N-ACETYLMURAMOYL-TRIPEPTIDE--D-ALANYL-D-ALANINE LIGASE"/>
    <property type="match status" value="1"/>
</dbReference>
<dbReference type="EMBL" id="JAHQCS010000100">
    <property type="protein sequence ID" value="MBU9712419.1"/>
    <property type="molecule type" value="Genomic_DNA"/>
</dbReference>
<keyword evidence="1" id="KW-0436">Ligase</keyword>
<evidence type="ECO:0000256" key="2">
    <source>
        <dbReference type="ARBA" id="ARBA00022741"/>
    </source>
</evidence>
<evidence type="ECO:0000259" key="4">
    <source>
        <dbReference type="Pfam" id="PF08245"/>
    </source>
</evidence>
<protein>
    <recommendedName>
        <fullName evidence="4">Mur ligase central domain-containing protein</fullName>
    </recommendedName>
</protein>
<organism evidence="5 6">
    <name type="scientific">Evansella tamaricis</name>
    <dbReference type="NCBI Taxonomy" id="2069301"/>
    <lineage>
        <taxon>Bacteria</taxon>
        <taxon>Bacillati</taxon>
        <taxon>Bacillota</taxon>
        <taxon>Bacilli</taxon>
        <taxon>Bacillales</taxon>
        <taxon>Bacillaceae</taxon>
        <taxon>Evansella</taxon>
    </lineage>
</organism>
<gene>
    <name evidence="5" type="ORF">KS419_11770</name>
</gene>
<evidence type="ECO:0000313" key="5">
    <source>
        <dbReference type="EMBL" id="MBU9712419.1"/>
    </source>
</evidence>
<evidence type="ECO:0000256" key="3">
    <source>
        <dbReference type="ARBA" id="ARBA00022840"/>
    </source>
</evidence>
<keyword evidence="3" id="KW-0067">ATP-binding</keyword>
<name>A0ABS6JGS0_9BACI</name>